<accession>A0ABQ4ZDW0</accession>
<feature type="transmembrane region" description="Helical" evidence="1">
    <location>
        <begin position="63"/>
        <end position="83"/>
    </location>
</feature>
<sequence>MTRIVAWCLGFMKWVSDDPSYVTGGEPKYPQELFSAVDLLSLQFLVSMVSFGRISPNRFLSSILLVMVIIVAVVIVMVIWVVIFVDVIIGVVIVVAIIGVVVFVTIIRIVVVVGGVSLIF</sequence>
<feature type="transmembrane region" description="Helical" evidence="1">
    <location>
        <begin position="89"/>
        <end position="119"/>
    </location>
</feature>
<dbReference type="EMBL" id="BQNB010011219">
    <property type="protein sequence ID" value="GJS87701.1"/>
    <property type="molecule type" value="Genomic_DNA"/>
</dbReference>
<keyword evidence="1" id="KW-1133">Transmembrane helix</keyword>
<evidence type="ECO:0000313" key="3">
    <source>
        <dbReference type="Proteomes" id="UP001151760"/>
    </source>
</evidence>
<reference evidence="2" key="2">
    <citation type="submission" date="2022-01" db="EMBL/GenBank/DDBJ databases">
        <authorList>
            <person name="Yamashiro T."/>
            <person name="Shiraishi A."/>
            <person name="Satake H."/>
            <person name="Nakayama K."/>
        </authorList>
    </citation>
    <scope>NUCLEOTIDE SEQUENCE</scope>
</reference>
<name>A0ABQ4ZDW0_9ASTR</name>
<organism evidence="2 3">
    <name type="scientific">Tanacetum coccineum</name>
    <dbReference type="NCBI Taxonomy" id="301880"/>
    <lineage>
        <taxon>Eukaryota</taxon>
        <taxon>Viridiplantae</taxon>
        <taxon>Streptophyta</taxon>
        <taxon>Embryophyta</taxon>
        <taxon>Tracheophyta</taxon>
        <taxon>Spermatophyta</taxon>
        <taxon>Magnoliopsida</taxon>
        <taxon>eudicotyledons</taxon>
        <taxon>Gunneridae</taxon>
        <taxon>Pentapetalae</taxon>
        <taxon>asterids</taxon>
        <taxon>campanulids</taxon>
        <taxon>Asterales</taxon>
        <taxon>Asteraceae</taxon>
        <taxon>Asteroideae</taxon>
        <taxon>Anthemideae</taxon>
        <taxon>Anthemidinae</taxon>
        <taxon>Tanacetum</taxon>
    </lineage>
</organism>
<evidence type="ECO:0000313" key="2">
    <source>
        <dbReference type="EMBL" id="GJS87701.1"/>
    </source>
</evidence>
<keyword evidence="1" id="KW-0472">Membrane</keyword>
<evidence type="ECO:0000256" key="1">
    <source>
        <dbReference type="SAM" id="Phobius"/>
    </source>
</evidence>
<protein>
    <recommendedName>
        <fullName evidence="4">Transmembrane protein</fullName>
    </recommendedName>
</protein>
<keyword evidence="1" id="KW-0812">Transmembrane</keyword>
<dbReference type="Proteomes" id="UP001151760">
    <property type="component" value="Unassembled WGS sequence"/>
</dbReference>
<proteinExistence type="predicted"/>
<evidence type="ECO:0008006" key="4">
    <source>
        <dbReference type="Google" id="ProtNLM"/>
    </source>
</evidence>
<gene>
    <name evidence="2" type="ORF">Tco_0770337</name>
</gene>
<comment type="caution">
    <text evidence="2">The sequence shown here is derived from an EMBL/GenBank/DDBJ whole genome shotgun (WGS) entry which is preliminary data.</text>
</comment>
<reference evidence="2" key="1">
    <citation type="journal article" date="2022" name="Int. J. Mol. Sci.">
        <title>Draft Genome of Tanacetum Coccineum: Genomic Comparison of Closely Related Tanacetum-Family Plants.</title>
        <authorList>
            <person name="Yamashiro T."/>
            <person name="Shiraishi A."/>
            <person name="Nakayama K."/>
            <person name="Satake H."/>
        </authorList>
    </citation>
    <scope>NUCLEOTIDE SEQUENCE</scope>
</reference>
<keyword evidence="3" id="KW-1185">Reference proteome</keyword>